<reference evidence="1 2" key="1">
    <citation type="submission" date="2019-07" db="EMBL/GenBank/DDBJ databases">
        <title>Genomic Encyclopedia of Type Strains, Phase IV (KMG-IV): sequencing the most valuable type-strain genomes for metagenomic binning, comparative biology and taxonomic classification.</title>
        <authorList>
            <person name="Goeker M."/>
        </authorList>
    </citation>
    <scope>NUCLEOTIDE SEQUENCE [LARGE SCALE GENOMIC DNA]</scope>
    <source>
        <strain evidence="1 2">SS015</strain>
    </source>
</reference>
<comment type="caution">
    <text evidence="1">The sequence shown here is derived from an EMBL/GenBank/DDBJ whole genome shotgun (WGS) entry which is preliminary data.</text>
</comment>
<proteinExistence type="predicted"/>
<dbReference type="PANTHER" id="PTHR37530:SF1">
    <property type="entry name" value="OUTER MEMBRANE PROTEIN SLP"/>
    <property type="match status" value="1"/>
</dbReference>
<accession>A0A5D3WMU7</accession>
<dbReference type="RefSeq" id="WP_187426632.1">
    <property type="nucleotide sequence ID" value="NZ_VNIB01000002.1"/>
</dbReference>
<organism evidence="1 2">
    <name type="scientific">Geothermobacter ehrlichii</name>
    <dbReference type="NCBI Taxonomy" id="213224"/>
    <lineage>
        <taxon>Bacteria</taxon>
        <taxon>Pseudomonadati</taxon>
        <taxon>Thermodesulfobacteriota</taxon>
        <taxon>Desulfuromonadia</taxon>
        <taxon>Desulfuromonadales</taxon>
        <taxon>Geothermobacteraceae</taxon>
        <taxon>Geothermobacter</taxon>
    </lineage>
</organism>
<protein>
    <submittedName>
        <fullName evidence="1">Outer membrane lipoprotein</fullName>
    </submittedName>
</protein>
<dbReference type="PANTHER" id="PTHR37530">
    <property type="entry name" value="OUTER MEMBRANE PROTEIN SLP"/>
    <property type="match status" value="1"/>
</dbReference>
<dbReference type="PIRSF" id="PIRSF004982">
    <property type="entry name" value="SlP"/>
    <property type="match status" value="1"/>
</dbReference>
<dbReference type="AlphaFoldDB" id="A0A5D3WMU7"/>
<dbReference type="GO" id="GO:0019867">
    <property type="term" value="C:outer membrane"/>
    <property type="evidence" value="ECO:0007669"/>
    <property type="project" value="InterPro"/>
</dbReference>
<name>A0A5D3WMU7_9BACT</name>
<evidence type="ECO:0000313" key="1">
    <source>
        <dbReference type="EMBL" id="TYO99706.1"/>
    </source>
</evidence>
<sequence length="192" mass="21576">MATSIRILSVVLLAALLLTGCGHVLPEAALERVDAGIDFAALQRDPAQYKGRTVLLGGVILGLDTGKDDATVEVLNWHLDRRGEPFAQDEAGGRFLVRTDRWLDPAIYMPGRLITLVGEVEGVETRELYGTDYRYPVVRLRENHVWEPPYDFHPGRRVNPYAPSYVLPPGTDNPYNPGYAPYPWSPYYLRTH</sequence>
<dbReference type="Pfam" id="PF03843">
    <property type="entry name" value="Slp"/>
    <property type="match status" value="1"/>
</dbReference>
<dbReference type="Proteomes" id="UP000324159">
    <property type="component" value="Unassembled WGS sequence"/>
</dbReference>
<keyword evidence="2" id="KW-1185">Reference proteome</keyword>
<dbReference type="PROSITE" id="PS51257">
    <property type="entry name" value="PROKAR_LIPOPROTEIN"/>
    <property type="match status" value="1"/>
</dbReference>
<dbReference type="InterPro" id="IPR004658">
    <property type="entry name" value="OMP_Slp"/>
</dbReference>
<evidence type="ECO:0000313" key="2">
    <source>
        <dbReference type="Proteomes" id="UP000324159"/>
    </source>
</evidence>
<gene>
    <name evidence="1" type="ORF">EDC39_102232</name>
</gene>
<keyword evidence="1" id="KW-0449">Lipoprotein</keyword>
<dbReference type="EMBL" id="VNIB01000002">
    <property type="protein sequence ID" value="TYO99706.1"/>
    <property type="molecule type" value="Genomic_DNA"/>
</dbReference>